<accession>A0A6C0IIN2</accession>
<evidence type="ECO:0000256" key="3">
    <source>
        <dbReference type="ARBA" id="ARBA00022679"/>
    </source>
</evidence>
<evidence type="ECO:0000256" key="8">
    <source>
        <dbReference type="SAM" id="MobiDB-lite"/>
    </source>
</evidence>
<dbReference type="AlphaFoldDB" id="A0A6C0IIN2"/>
<evidence type="ECO:0000256" key="1">
    <source>
        <dbReference type="ARBA" id="ARBA00004328"/>
    </source>
</evidence>
<dbReference type="GO" id="GO:0005524">
    <property type="term" value="F:ATP binding"/>
    <property type="evidence" value="ECO:0007669"/>
    <property type="project" value="UniProtKB-KW"/>
</dbReference>
<dbReference type="EMBL" id="MN740199">
    <property type="protein sequence ID" value="QHT93004.1"/>
    <property type="molecule type" value="Genomic_DNA"/>
</dbReference>
<protein>
    <recommendedName>
        <fullName evidence="9">Poly(A) polymerase catalytic subunit domain-containing protein</fullName>
    </recommendedName>
</protein>
<evidence type="ECO:0000313" key="10">
    <source>
        <dbReference type="EMBL" id="QHT93004.1"/>
    </source>
</evidence>
<dbReference type="Pfam" id="PF19244">
    <property type="entry name" value="Poly_A_pol_cat"/>
    <property type="match status" value="1"/>
</dbReference>
<dbReference type="GO" id="GO:0006397">
    <property type="term" value="P:mRNA processing"/>
    <property type="evidence" value="ECO:0007669"/>
    <property type="project" value="UniProtKB-KW"/>
</dbReference>
<keyword evidence="2" id="KW-0507">mRNA processing</keyword>
<feature type="domain" description="Poly(A) polymerase catalytic subunit" evidence="9">
    <location>
        <begin position="67"/>
        <end position="195"/>
    </location>
</feature>
<reference evidence="10" key="1">
    <citation type="journal article" date="2020" name="Nature">
        <title>Giant virus diversity and host interactions through global metagenomics.</title>
        <authorList>
            <person name="Schulz F."/>
            <person name="Roux S."/>
            <person name="Paez-Espino D."/>
            <person name="Jungbluth S."/>
            <person name="Walsh D.A."/>
            <person name="Denef V.J."/>
            <person name="McMahon K.D."/>
            <person name="Konstantinidis K.T."/>
            <person name="Eloe-Fadrosh E.A."/>
            <person name="Kyrpides N.C."/>
            <person name="Woyke T."/>
        </authorList>
    </citation>
    <scope>NUCLEOTIDE SEQUENCE</scope>
    <source>
        <strain evidence="10">GVMAG-M-3300023210-19</strain>
    </source>
</reference>
<dbReference type="InterPro" id="IPR045355">
    <property type="entry name" value="PolyA_pol_cat_su"/>
</dbReference>
<sequence length="489" mass="57046">MSYYITLFMGKQQTRKKYNKYNHSVCDNKMTFEDCELAILRQAVDVNEETKGKKIVNTAEIKSILKIVEDFLIKKKLMCYGGTAINNILPSYDQFYNRDAEIPDYDFYSPDALKDAKELTDIYYKHGYTDAEAKAGVHHGTYKVYVNFIPIADITQLEPSLYKSLFKETLLVAGIRYVPANFLRMGMYLELSRPAGDISRWEKVLKRLTLLNKHYPLKSGKCEEVDFQRKMSINDDMKSRIYFTVRDTLINNGVVFFGGHAYRLYSQYVSKEEAHSKINKHAPDFDVLSDDIHKTALIVQEQLQEIGATNIKSIEHPALGEILPKRVQIIVDDETIAFIYEPIACHNYNVINVKGNKVKVATVDTVLSFYLGFIYLNLPEYNVDRLLCMASYLFHVQEKNRLSQKGLLKRFNIECYGKQPTKESIRAEKASKYREIKKGSKQYEEWFLNYNPANIERLKLERKEKSKTREKKEEDKQNKTKKKSKFFLF</sequence>
<feature type="compositionally biased region" description="Basic residues" evidence="8">
    <location>
        <begin position="479"/>
        <end position="489"/>
    </location>
</feature>
<organism evidence="10">
    <name type="scientific">viral metagenome</name>
    <dbReference type="NCBI Taxonomy" id="1070528"/>
    <lineage>
        <taxon>unclassified sequences</taxon>
        <taxon>metagenomes</taxon>
        <taxon>organismal metagenomes</taxon>
    </lineage>
</organism>
<name>A0A6C0IIN2_9ZZZZ</name>
<evidence type="ECO:0000256" key="6">
    <source>
        <dbReference type="ARBA" id="ARBA00022844"/>
    </source>
</evidence>
<comment type="subcellular location">
    <subcellularLocation>
        <location evidence="1">Virion</location>
    </subcellularLocation>
</comment>
<dbReference type="GO" id="GO:0016740">
    <property type="term" value="F:transferase activity"/>
    <property type="evidence" value="ECO:0007669"/>
    <property type="project" value="UniProtKB-KW"/>
</dbReference>
<keyword evidence="7" id="KW-0804">Transcription</keyword>
<feature type="region of interest" description="Disordered" evidence="8">
    <location>
        <begin position="461"/>
        <end position="489"/>
    </location>
</feature>
<evidence type="ECO:0000259" key="9">
    <source>
        <dbReference type="Pfam" id="PF19244"/>
    </source>
</evidence>
<keyword evidence="4" id="KW-0547">Nucleotide-binding</keyword>
<dbReference type="GO" id="GO:0044423">
    <property type="term" value="C:virion component"/>
    <property type="evidence" value="ECO:0007669"/>
    <property type="project" value="UniProtKB-KW"/>
</dbReference>
<keyword evidence="6" id="KW-0946">Virion</keyword>
<evidence type="ECO:0000256" key="4">
    <source>
        <dbReference type="ARBA" id="ARBA00022741"/>
    </source>
</evidence>
<evidence type="ECO:0000256" key="5">
    <source>
        <dbReference type="ARBA" id="ARBA00022840"/>
    </source>
</evidence>
<proteinExistence type="predicted"/>
<keyword evidence="3" id="KW-0808">Transferase</keyword>
<evidence type="ECO:0000256" key="7">
    <source>
        <dbReference type="ARBA" id="ARBA00023163"/>
    </source>
</evidence>
<keyword evidence="5" id="KW-0067">ATP-binding</keyword>
<evidence type="ECO:0000256" key="2">
    <source>
        <dbReference type="ARBA" id="ARBA00022664"/>
    </source>
</evidence>